<keyword evidence="1" id="KW-0732">Signal</keyword>
<sequence length="129" mass="14733">MYGCICSSLLAMFFDIAFQVKRSKSNGNGCFQLFEGNWLVPNEKKNYSKSSFYTFCFSYFQSTHRLKFSFLKSHRSWIDQQETPSGADGQIGIIASNLLKAALQYLMHSRVLKPTLENGKVNHGTTIRK</sequence>
<proteinExistence type="predicted"/>
<evidence type="ECO:0000313" key="2">
    <source>
        <dbReference type="EMBL" id="MBW31315.1"/>
    </source>
</evidence>
<reference evidence="2" key="1">
    <citation type="submission" date="2018-01" db="EMBL/GenBank/DDBJ databases">
        <title>An insight into the sialome of Amazonian anophelines.</title>
        <authorList>
            <person name="Ribeiro J.M."/>
            <person name="Scarpassa V."/>
            <person name="Calvo E."/>
        </authorList>
    </citation>
    <scope>NUCLEOTIDE SEQUENCE</scope>
    <source>
        <tissue evidence="2">Salivary glands</tissue>
    </source>
</reference>
<accession>A0A2M3ZS39</accession>
<feature type="chain" id="PRO_5014992669" evidence="1">
    <location>
        <begin position="20"/>
        <end position="129"/>
    </location>
</feature>
<evidence type="ECO:0000256" key="1">
    <source>
        <dbReference type="SAM" id="SignalP"/>
    </source>
</evidence>
<protein>
    <submittedName>
        <fullName evidence="2">Putative secreted peptide</fullName>
    </submittedName>
</protein>
<dbReference type="AlphaFoldDB" id="A0A2M3ZS39"/>
<dbReference type="EMBL" id="GGFM01010564">
    <property type="protein sequence ID" value="MBW31315.1"/>
    <property type="molecule type" value="Transcribed_RNA"/>
</dbReference>
<organism evidence="2">
    <name type="scientific">Anopheles braziliensis</name>
    <dbReference type="NCBI Taxonomy" id="58242"/>
    <lineage>
        <taxon>Eukaryota</taxon>
        <taxon>Metazoa</taxon>
        <taxon>Ecdysozoa</taxon>
        <taxon>Arthropoda</taxon>
        <taxon>Hexapoda</taxon>
        <taxon>Insecta</taxon>
        <taxon>Pterygota</taxon>
        <taxon>Neoptera</taxon>
        <taxon>Endopterygota</taxon>
        <taxon>Diptera</taxon>
        <taxon>Nematocera</taxon>
        <taxon>Culicoidea</taxon>
        <taxon>Culicidae</taxon>
        <taxon>Anophelinae</taxon>
        <taxon>Anopheles</taxon>
    </lineage>
</organism>
<name>A0A2M3ZS39_9DIPT</name>
<feature type="signal peptide" evidence="1">
    <location>
        <begin position="1"/>
        <end position="19"/>
    </location>
</feature>